<dbReference type="EMBL" id="WBJY01000001">
    <property type="protein sequence ID" value="KAB1650559.1"/>
    <property type="molecule type" value="Genomic_DNA"/>
</dbReference>
<evidence type="ECO:0000256" key="2">
    <source>
        <dbReference type="RuleBase" id="RU003616"/>
    </source>
</evidence>
<accession>A0A6H9WHW0</accession>
<dbReference type="AlphaFoldDB" id="A0A6H9WHW0"/>
<dbReference type="OrthoDB" id="5242916at2"/>
<dbReference type="InterPro" id="IPR002068">
    <property type="entry name" value="A-crystallin/Hsp20_dom"/>
</dbReference>
<dbReference type="Pfam" id="PF00011">
    <property type="entry name" value="HSP20"/>
    <property type="match status" value="1"/>
</dbReference>
<reference evidence="4 5" key="1">
    <citation type="submission" date="2019-09" db="EMBL/GenBank/DDBJ databases">
        <title>Phylogeny of genus Pseudoclavibacter and closely related genus.</title>
        <authorList>
            <person name="Li Y."/>
        </authorList>
    </citation>
    <scope>NUCLEOTIDE SEQUENCE [LARGE SCALE GENOMIC DNA]</scope>
    <source>
        <strain evidence="4 5">EGI 60007</strain>
    </source>
</reference>
<gene>
    <name evidence="4" type="ORF">F8O04_07530</name>
</gene>
<dbReference type="SUPFAM" id="SSF49764">
    <property type="entry name" value="HSP20-like chaperones"/>
    <property type="match status" value="1"/>
</dbReference>
<evidence type="ECO:0000313" key="5">
    <source>
        <dbReference type="Proteomes" id="UP000431744"/>
    </source>
</evidence>
<dbReference type="InterPro" id="IPR031107">
    <property type="entry name" value="Small_HSP"/>
</dbReference>
<dbReference type="Proteomes" id="UP000431744">
    <property type="component" value="Unassembled WGS sequence"/>
</dbReference>
<name>A0A6H9WHW0_9MICO</name>
<evidence type="ECO:0000259" key="3">
    <source>
        <dbReference type="PROSITE" id="PS01031"/>
    </source>
</evidence>
<comment type="caution">
    <text evidence="4">The sequence shown here is derived from an EMBL/GenBank/DDBJ whole genome shotgun (WGS) entry which is preliminary data.</text>
</comment>
<evidence type="ECO:0000256" key="1">
    <source>
        <dbReference type="PROSITE-ProRule" id="PRU00285"/>
    </source>
</evidence>
<comment type="similarity">
    <text evidence="1 2">Belongs to the small heat shock protein (HSP20) family.</text>
</comment>
<dbReference type="PANTHER" id="PTHR11527">
    <property type="entry name" value="HEAT-SHOCK PROTEIN 20 FAMILY MEMBER"/>
    <property type="match status" value="1"/>
</dbReference>
<protein>
    <submittedName>
        <fullName evidence="4">Hsp20/alpha crystallin family protein</fullName>
    </submittedName>
</protein>
<feature type="domain" description="SHSP" evidence="3">
    <location>
        <begin position="18"/>
        <end position="130"/>
    </location>
</feature>
<dbReference type="InterPro" id="IPR008978">
    <property type="entry name" value="HSP20-like_chaperone"/>
</dbReference>
<evidence type="ECO:0000313" key="4">
    <source>
        <dbReference type="EMBL" id="KAB1650559.1"/>
    </source>
</evidence>
<dbReference type="Gene3D" id="2.60.40.790">
    <property type="match status" value="1"/>
</dbReference>
<dbReference type="CDD" id="cd06464">
    <property type="entry name" value="ACD_sHsps-like"/>
    <property type="match status" value="1"/>
</dbReference>
<proteinExistence type="inferred from homology"/>
<dbReference type="PROSITE" id="PS01031">
    <property type="entry name" value="SHSP"/>
    <property type="match status" value="1"/>
</dbReference>
<keyword evidence="5" id="KW-1185">Reference proteome</keyword>
<organism evidence="4 5">
    <name type="scientific">Pseudoclavibacter endophyticus</name>
    <dbReference type="NCBI Taxonomy" id="1778590"/>
    <lineage>
        <taxon>Bacteria</taxon>
        <taxon>Bacillati</taxon>
        <taxon>Actinomycetota</taxon>
        <taxon>Actinomycetes</taxon>
        <taxon>Micrococcales</taxon>
        <taxon>Microbacteriaceae</taxon>
        <taxon>Pseudoclavibacter</taxon>
    </lineage>
</organism>
<sequence>MLMNPFRDIERLLSDAARPSGTFAMPMDVFRDGENFVVKVDLPGVAPESIDVDVEDRTLTIRAERRDEEQREGFEWLVRERPAGSVARQMTLGTSLATDRISASFEDGVLRVTIPVAEEAKPRKISIERGGSRTQLTS</sequence>